<proteinExistence type="predicted"/>
<dbReference type="AlphaFoldDB" id="E6VGJ8"/>
<dbReference type="BioCyc" id="RPAL652103:RPDX1_RS12540-MONOMER"/>
<dbReference type="HOGENOM" id="CLU_1738676_0_0_5"/>
<evidence type="ECO:0000313" key="2">
    <source>
        <dbReference type="Proteomes" id="UP000001402"/>
    </source>
</evidence>
<protein>
    <submittedName>
        <fullName evidence="1">Uncharacterized protein</fullName>
    </submittedName>
</protein>
<dbReference type="EMBL" id="CP002418">
    <property type="protein sequence ID" value="ADU44138.1"/>
    <property type="molecule type" value="Genomic_DNA"/>
</dbReference>
<gene>
    <name evidence="1" type="ordered locus">Rpdx1_2549</name>
</gene>
<reference evidence="1" key="1">
    <citation type="submission" date="2010-12" db="EMBL/GenBank/DDBJ databases">
        <title>Complete sequence of Rhodopseudomonas palustris DX-1.</title>
        <authorList>
            <consortium name="US DOE Joint Genome Institute"/>
            <person name="Lucas S."/>
            <person name="Copeland A."/>
            <person name="Lapidus A."/>
            <person name="Cheng J.-F."/>
            <person name="Goodwin L."/>
            <person name="Pitluck S."/>
            <person name="Misra M."/>
            <person name="Chertkov O."/>
            <person name="Detter J.C."/>
            <person name="Han C."/>
            <person name="Tapia R."/>
            <person name="Land M."/>
            <person name="Hauser L."/>
            <person name="Kyrpides N."/>
            <person name="Ivanova N."/>
            <person name="Ovchinnikova G."/>
            <person name="Logan B."/>
            <person name="Oda Y."/>
            <person name="Harwood C."/>
            <person name="Woyke T."/>
        </authorList>
    </citation>
    <scope>NUCLEOTIDE SEQUENCE [LARGE SCALE GENOMIC DNA]</scope>
    <source>
        <strain evidence="1">DX-1</strain>
    </source>
</reference>
<organism evidence="1 2">
    <name type="scientific">Rhodopseudomonas palustris (strain DX-1)</name>
    <dbReference type="NCBI Taxonomy" id="652103"/>
    <lineage>
        <taxon>Bacteria</taxon>
        <taxon>Pseudomonadati</taxon>
        <taxon>Pseudomonadota</taxon>
        <taxon>Alphaproteobacteria</taxon>
        <taxon>Hyphomicrobiales</taxon>
        <taxon>Nitrobacteraceae</taxon>
        <taxon>Rhodopseudomonas</taxon>
    </lineage>
</organism>
<accession>E6VGJ8</accession>
<sequence length="167" mass="18330">MNIRDYDPARGQAYQGDVSIIPIPEDIVIATTDEIAPVQGRLILQEGEVSGHHHAVDLRQKHFQAQPRELGDPLLATRSPKLRGALGGSAKPRSGTAHMYRDPAVAAEMVRRGILTRTDLVIACLVIKRAPMVVTHEEHDGIRLPPRNYLVGRQVESVGAEQRVVAD</sequence>
<evidence type="ECO:0000313" key="1">
    <source>
        <dbReference type="EMBL" id="ADU44138.1"/>
    </source>
</evidence>
<dbReference type="OrthoDB" id="489312at2"/>
<dbReference type="Proteomes" id="UP000001402">
    <property type="component" value="Chromosome"/>
</dbReference>
<name>E6VGJ8_RHOPX</name>
<dbReference type="eggNOG" id="ENOG502ZN8C">
    <property type="taxonomic scope" value="Bacteria"/>
</dbReference>
<dbReference type="KEGG" id="rpx:Rpdx1_2549"/>